<keyword evidence="3" id="KW-1185">Reference proteome</keyword>
<keyword evidence="1" id="KW-0812">Transmembrane</keyword>
<dbReference type="GeneID" id="33317981"/>
<evidence type="ECO:0000313" key="2">
    <source>
        <dbReference type="EMBL" id="ASJ08995.1"/>
    </source>
</evidence>
<feature type="transmembrane region" description="Helical" evidence="1">
    <location>
        <begin position="6"/>
        <end position="24"/>
    </location>
</feature>
<keyword evidence="1" id="KW-0472">Membrane</keyword>
<keyword evidence="1" id="KW-1133">Transmembrane helix</keyword>
<proteinExistence type="predicted"/>
<dbReference type="Gene3D" id="1.20.1280.290">
    <property type="match status" value="1"/>
</dbReference>
<sequence length="92" mass="10419">MNGGEIIGLIGMLLLVSSWLPQTIETVRKRHCPLNLEFIVIYVAAASMLTIYSYIIRDWIFFTLNFLSAFQSAINLVIKLMEVEGKIETKAP</sequence>
<dbReference type="EMBL" id="CP015103">
    <property type="protein sequence ID" value="ASJ08995.1"/>
    <property type="molecule type" value="Genomic_DNA"/>
</dbReference>
<reference evidence="2 3" key="1">
    <citation type="submission" date="2016-04" db="EMBL/GenBank/DDBJ databases">
        <title>Complete genome sequence of Thermococcus siculi type strain RG-20.</title>
        <authorList>
            <person name="Oger P.M."/>
        </authorList>
    </citation>
    <scope>NUCLEOTIDE SEQUENCE [LARGE SCALE GENOMIC DNA]</scope>
    <source>
        <strain evidence="2 3">RG-20</strain>
    </source>
</reference>
<dbReference type="RefSeq" id="WP_088856229.1">
    <property type="nucleotide sequence ID" value="NZ_CP015103.1"/>
</dbReference>
<dbReference type="AlphaFoldDB" id="A0A2Z2MMY7"/>
<dbReference type="KEGG" id="tsl:A3L11_07045"/>
<dbReference type="Proteomes" id="UP000250125">
    <property type="component" value="Chromosome"/>
</dbReference>
<dbReference type="OrthoDB" id="101010at2157"/>
<evidence type="ECO:0000256" key="1">
    <source>
        <dbReference type="SAM" id="Phobius"/>
    </source>
</evidence>
<evidence type="ECO:0000313" key="3">
    <source>
        <dbReference type="Proteomes" id="UP000250125"/>
    </source>
</evidence>
<feature type="transmembrane region" description="Helical" evidence="1">
    <location>
        <begin position="36"/>
        <end position="54"/>
    </location>
</feature>
<evidence type="ECO:0008006" key="4">
    <source>
        <dbReference type="Google" id="ProtNLM"/>
    </source>
</evidence>
<gene>
    <name evidence="2" type="ORF">A3L11_07045</name>
</gene>
<organism evidence="2 3">
    <name type="scientific">Thermococcus siculi</name>
    <dbReference type="NCBI Taxonomy" id="72803"/>
    <lineage>
        <taxon>Archaea</taxon>
        <taxon>Methanobacteriati</taxon>
        <taxon>Methanobacteriota</taxon>
        <taxon>Thermococci</taxon>
        <taxon>Thermococcales</taxon>
        <taxon>Thermococcaceae</taxon>
        <taxon>Thermococcus</taxon>
    </lineage>
</organism>
<protein>
    <recommendedName>
        <fullName evidence="4">Lipid A biosynthesis N-terminal domain-containing protein</fullName>
    </recommendedName>
</protein>
<accession>A0A2Z2MMY7</accession>
<name>A0A2Z2MMY7_9EURY</name>